<dbReference type="InterPro" id="IPR051054">
    <property type="entry name" value="SorC_transcr_regulators"/>
</dbReference>
<evidence type="ECO:0000256" key="4">
    <source>
        <dbReference type="ARBA" id="ARBA00023163"/>
    </source>
</evidence>
<evidence type="ECO:0000259" key="5">
    <source>
        <dbReference type="Pfam" id="PF04198"/>
    </source>
</evidence>
<dbReference type="GO" id="GO:0003677">
    <property type="term" value="F:DNA binding"/>
    <property type="evidence" value="ECO:0007669"/>
    <property type="project" value="UniProtKB-KW"/>
</dbReference>
<dbReference type="RefSeq" id="WP_167149956.1">
    <property type="nucleotide sequence ID" value="NZ_JAAMOX010000001.1"/>
</dbReference>
<dbReference type="Gene3D" id="1.10.10.10">
    <property type="entry name" value="Winged helix-like DNA-binding domain superfamily/Winged helix DNA-binding domain"/>
    <property type="match status" value="1"/>
</dbReference>
<evidence type="ECO:0000313" key="6">
    <source>
        <dbReference type="EMBL" id="NIH53937.1"/>
    </source>
</evidence>
<dbReference type="Pfam" id="PF04198">
    <property type="entry name" value="Sugar-bind"/>
    <property type="match status" value="1"/>
</dbReference>
<keyword evidence="4" id="KW-0804">Transcription</keyword>
<reference evidence="6 7" key="1">
    <citation type="submission" date="2020-02" db="EMBL/GenBank/DDBJ databases">
        <title>Sequencing the genomes of 1000 actinobacteria strains.</title>
        <authorList>
            <person name="Klenk H.-P."/>
        </authorList>
    </citation>
    <scope>NUCLEOTIDE SEQUENCE [LARGE SCALE GENOMIC DNA]</scope>
    <source>
        <strain evidence="6 7">DSM 27960</strain>
    </source>
</reference>
<dbReference type="Proteomes" id="UP000541033">
    <property type="component" value="Unassembled WGS sequence"/>
</dbReference>
<comment type="similarity">
    <text evidence="1">Belongs to the SorC transcriptional regulatory family.</text>
</comment>
<dbReference type="InterPro" id="IPR037171">
    <property type="entry name" value="NagB/RpiA_transferase-like"/>
</dbReference>
<evidence type="ECO:0000313" key="7">
    <source>
        <dbReference type="Proteomes" id="UP000541033"/>
    </source>
</evidence>
<comment type="caution">
    <text evidence="6">The sequence shown here is derived from an EMBL/GenBank/DDBJ whole genome shotgun (WGS) entry which is preliminary data.</text>
</comment>
<dbReference type="Gene3D" id="3.40.50.1360">
    <property type="match status" value="1"/>
</dbReference>
<feature type="domain" description="Sugar-binding" evidence="5">
    <location>
        <begin position="64"/>
        <end position="309"/>
    </location>
</feature>
<sequence length="312" mass="33409">MSMGPDELVRMGYVASRHYRDGRTRIEIADEMGLSRFKVARILEKAVELGIVRVEIVTSDVIDLELSVGLQTRFGLKRALAVVTPSEAPEVIQEFLGKVAAQLLTEIVVEGDLLGFTAGRTLNATASYLTSLAYSDLVALGGVAGPVKEHGVEVIRRVGRIAGGETWPIFAPLIVQDPVTATALRNDPLISEAFSRFDRVTKGVVAIGSWSPPDSQLYDTAKDFGIADDLLAKGVVAELCATLLDRDGNIVSAVDDRAMSITAEQLRNVPEVIMVGGGPRKTLAVRSAIKSGLIDSVVTDARLAQRLLASED</sequence>
<accession>A0A7X5R1S4</accession>
<dbReference type="PANTHER" id="PTHR34294:SF1">
    <property type="entry name" value="TRANSCRIPTIONAL REGULATOR LSRR"/>
    <property type="match status" value="1"/>
</dbReference>
<dbReference type="EMBL" id="JAAMOX010000001">
    <property type="protein sequence ID" value="NIH53937.1"/>
    <property type="molecule type" value="Genomic_DNA"/>
</dbReference>
<organism evidence="6 7">
    <name type="scientific">Lysinibacter cavernae</name>
    <dbReference type="NCBI Taxonomy" id="1640652"/>
    <lineage>
        <taxon>Bacteria</taxon>
        <taxon>Bacillati</taxon>
        <taxon>Actinomycetota</taxon>
        <taxon>Actinomycetes</taxon>
        <taxon>Micrococcales</taxon>
        <taxon>Microbacteriaceae</taxon>
        <taxon>Lysinibacter</taxon>
    </lineage>
</organism>
<dbReference type="PANTHER" id="PTHR34294">
    <property type="entry name" value="TRANSCRIPTIONAL REGULATOR-RELATED"/>
    <property type="match status" value="1"/>
</dbReference>
<name>A0A7X5R1S4_9MICO</name>
<evidence type="ECO:0000256" key="3">
    <source>
        <dbReference type="ARBA" id="ARBA00023125"/>
    </source>
</evidence>
<dbReference type="AlphaFoldDB" id="A0A7X5R1S4"/>
<evidence type="ECO:0000256" key="2">
    <source>
        <dbReference type="ARBA" id="ARBA00023015"/>
    </source>
</evidence>
<keyword evidence="2" id="KW-0805">Transcription regulation</keyword>
<dbReference type="InterPro" id="IPR036388">
    <property type="entry name" value="WH-like_DNA-bd_sf"/>
</dbReference>
<protein>
    <submittedName>
        <fullName evidence="6">DNA-binding transcriptional regulator LsrR (DeoR family)</fullName>
    </submittedName>
</protein>
<proteinExistence type="inferred from homology"/>
<keyword evidence="7" id="KW-1185">Reference proteome</keyword>
<dbReference type="GO" id="GO:0030246">
    <property type="term" value="F:carbohydrate binding"/>
    <property type="evidence" value="ECO:0007669"/>
    <property type="project" value="InterPro"/>
</dbReference>
<dbReference type="SUPFAM" id="SSF100950">
    <property type="entry name" value="NagB/RpiA/CoA transferase-like"/>
    <property type="match status" value="1"/>
</dbReference>
<dbReference type="InterPro" id="IPR007324">
    <property type="entry name" value="Sugar-bd_dom_put"/>
</dbReference>
<keyword evidence="3 6" id="KW-0238">DNA-binding</keyword>
<evidence type="ECO:0000256" key="1">
    <source>
        <dbReference type="ARBA" id="ARBA00010466"/>
    </source>
</evidence>
<gene>
    <name evidence="6" type="ORF">FHX76_001805</name>
</gene>